<dbReference type="SUPFAM" id="SSF161098">
    <property type="entry name" value="MetI-like"/>
    <property type="match status" value="1"/>
</dbReference>
<evidence type="ECO:0000256" key="4">
    <source>
        <dbReference type="ARBA" id="ARBA00022475"/>
    </source>
</evidence>
<dbReference type="Pfam" id="PF00528">
    <property type="entry name" value="BPD_transp_1"/>
    <property type="match status" value="1"/>
</dbReference>
<keyword evidence="7 8" id="KW-0472">Membrane</keyword>
<feature type="domain" description="ABC transmembrane type-1" evidence="10">
    <location>
        <begin position="99"/>
        <end position="305"/>
    </location>
</feature>
<dbReference type="Gene3D" id="1.10.3720.10">
    <property type="entry name" value="MetI-like"/>
    <property type="match status" value="1"/>
</dbReference>
<evidence type="ECO:0000256" key="2">
    <source>
        <dbReference type="ARBA" id="ARBA00007069"/>
    </source>
</evidence>
<sequence>MASRRSIGRKSPNRAACGPRNSTRRCADAARFDSGQTLMSRRASTLLMVVPMILVIGLFLIIPLLGLLEASFKGTGTAGFPSLEHYDRALLDPFYLRIFAETIGYGLLCTFISIFLGFPVGYAMGRMSPNKRRWYVILVILPLTLSLIVIVFGWLVLLGRNGVVNSLLLTMGIVDTPKTLLFNGPAVIVVLVMQFLPFMILSIMSVVVQIDPALELASANLKATRWVTLRRVVLPLSMPGIIAGSSLVFTASVSAFVTPRLIGGQRVQMIGSIIYDQILTYLNWGFGSALAFILLELTIVVTAASRIRIKREQDAGSAHA</sequence>
<evidence type="ECO:0000256" key="5">
    <source>
        <dbReference type="ARBA" id="ARBA00022692"/>
    </source>
</evidence>
<evidence type="ECO:0000259" key="10">
    <source>
        <dbReference type="PROSITE" id="PS50928"/>
    </source>
</evidence>
<name>A0ABX3X2Y6_9BRAD</name>
<feature type="transmembrane region" description="Helical" evidence="8">
    <location>
        <begin position="278"/>
        <end position="301"/>
    </location>
</feature>
<feature type="transmembrane region" description="Helical" evidence="8">
    <location>
        <begin position="134"/>
        <end position="157"/>
    </location>
</feature>
<evidence type="ECO:0000256" key="1">
    <source>
        <dbReference type="ARBA" id="ARBA00004651"/>
    </source>
</evidence>
<evidence type="ECO:0000313" key="11">
    <source>
        <dbReference type="EMBL" id="OSJ28713.1"/>
    </source>
</evidence>
<comment type="similarity">
    <text evidence="2">Belongs to the binding-protein-dependent transport system permease family. CysTW subfamily.</text>
</comment>
<proteinExistence type="inferred from homology"/>
<dbReference type="PROSITE" id="PS50928">
    <property type="entry name" value="ABC_TM1"/>
    <property type="match status" value="1"/>
</dbReference>
<evidence type="ECO:0000256" key="6">
    <source>
        <dbReference type="ARBA" id="ARBA00022989"/>
    </source>
</evidence>
<comment type="subcellular location">
    <subcellularLocation>
        <location evidence="1 8">Cell membrane</location>
        <topology evidence="1 8">Multi-pass membrane protein</topology>
    </subcellularLocation>
</comment>
<evidence type="ECO:0000256" key="8">
    <source>
        <dbReference type="RuleBase" id="RU363032"/>
    </source>
</evidence>
<keyword evidence="12" id="KW-1185">Reference proteome</keyword>
<keyword evidence="4" id="KW-1003">Cell membrane</keyword>
<evidence type="ECO:0000256" key="7">
    <source>
        <dbReference type="ARBA" id="ARBA00023136"/>
    </source>
</evidence>
<evidence type="ECO:0000256" key="3">
    <source>
        <dbReference type="ARBA" id="ARBA00022448"/>
    </source>
</evidence>
<dbReference type="EMBL" id="NAFK01000160">
    <property type="protein sequence ID" value="OSJ28713.1"/>
    <property type="molecule type" value="Genomic_DNA"/>
</dbReference>
<accession>A0ABX3X2Y6</accession>
<dbReference type="PANTHER" id="PTHR42929:SF5">
    <property type="entry name" value="ABC TRANSPORTER PERMEASE PROTEIN"/>
    <property type="match status" value="1"/>
</dbReference>
<feature type="transmembrane region" description="Helical" evidence="8">
    <location>
        <begin position="232"/>
        <end position="258"/>
    </location>
</feature>
<gene>
    <name evidence="11" type="ORF">BST63_16210</name>
</gene>
<evidence type="ECO:0000313" key="12">
    <source>
        <dbReference type="Proteomes" id="UP000193884"/>
    </source>
</evidence>
<keyword evidence="6 8" id="KW-1133">Transmembrane helix</keyword>
<dbReference type="PANTHER" id="PTHR42929">
    <property type="entry name" value="INNER MEMBRANE ABC TRANSPORTER PERMEASE PROTEIN YDCU-RELATED-RELATED"/>
    <property type="match status" value="1"/>
</dbReference>
<protein>
    <recommendedName>
        <fullName evidence="10">ABC transmembrane type-1 domain-containing protein</fullName>
    </recommendedName>
</protein>
<dbReference type="InterPro" id="IPR035906">
    <property type="entry name" value="MetI-like_sf"/>
</dbReference>
<feature type="compositionally biased region" description="Basic residues" evidence="9">
    <location>
        <begin position="1"/>
        <end position="12"/>
    </location>
</feature>
<reference evidence="11 12" key="1">
    <citation type="submission" date="2017-03" db="EMBL/GenBank/DDBJ databases">
        <title>Whole genome sequences of fourteen strains of Bradyrhizobium canariense and one strain of Bradyrhizobium japonicum isolated from Lupinus (Papilionoideae: Genisteae) species in Algeria.</title>
        <authorList>
            <person name="Crovadore J."/>
            <person name="Chekireb D."/>
            <person name="Brachmann A."/>
            <person name="Chablais R."/>
            <person name="Cochard B."/>
            <person name="Lefort F."/>
        </authorList>
    </citation>
    <scope>NUCLEOTIDE SEQUENCE [LARGE SCALE GENOMIC DNA]</scope>
    <source>
        <strain evidence="11 12">UBMAN05</strain>
    </source>
</reference>
<organism evidence="11 12">
    <name type="scientific">Bradyrhizobium canariense</name>
    <dbReference type="NCBI Taxonomy" id="255045"/>
    <lineage>
        <taxon>Bacteria</taxon>
        <taxon>Pseudomonadati</taxon>
        <taxon>Pseudomonadota</taxon>
        <taxon>Alphaproteobacteria</taxon>
        <taxon>Hyphomicrobiales</taxon>
        <taxon>Nitrobacteraceae</taxon>
        <taxon>Bradyrhizobium</taxon>
    </lineage>
</organism>
<dbReference type="InterPro" id="IPR000515">
    <property type="entry name" value="MetI-like"/>
</dbReference>
<keyword evidence="3 8" id="KW-0813">Transport</keyword>
<feature type="transmembrane region" description="Helical" evidence="8">
    <location>
        <begin position="103"/>
        <end position="122"/>
    </location>
</feature>
<feature type="region of interest" description="Disordered" evidence="9">
    <location>
        <begin position="1"/>
        <end position="21"/>
    </location>
</feature>
<keyword evidence="5 8" id="KW-0812">Transmembrane</keyword>
<feature type="transmembrane region" description="Helical" evidence="8">
    <location>
        <begin position="186"/>
        <end position="211"/>
    </location>
</feature>
<feature type="transmembrane region" description="Helical" evidence="8">
    <location>
        <begin position="46"/>
        <end position="68"/>
    </location>
</feature>
<dbReference type="CDD" id="cd06261">
    <property type="entry name" value="TM_PBP2"/>
    <property type="match status" value="1"/>
</dbReference>
<dbReference type="Proteomes" id="UP000193884">
    <property type="component" value="Unassembled WGS sequence"/>
</dbReference>
<comment type="caution">
    <text evidence="11">The sequence shown here is derived from an EMBL/GenBank/DDBJ whole genome shotgun (WGS) entry which is preliminary data.</text>
</comment>
<evidence type="ECO:0000256" key="9">
    <source>
        <dbReference type="SAM" id="MobiDB-lite"/>
    </source>
</evidence>